<dbReference type="PANTHER" id="PTHR44688:SF16">
    <property type="entry name" value="DNA-BINDING TRANSCRIPTIONAL ACTIVATOR DEVR_DOSR"/>
    <property type="match status" value="1"/>
</dbReference>
<accession>A0ABU8VBY6</accession>
<dbReference type="SMART" id="SM00421">
    <property type="entry name" value="HTH_LUXR"/>
    <property type="match status" value="1"/>
</dbReference>
<keyword evidence="8" id="KW-1185">Reference proteome</keyword>
<evidence type="ECO:0000259" key="6">
    <source>
        <dbReference type="PROSITE" id="PS50110"/>
    </source>
</evidence>
<reference evidence="7 8" key="1">
    <citation type="submission" date="2024-03" db="EMBL/GenBank/DDBJ databases">
        <title>Novel species of the genus Variovorax.</title>
        <authorList>
            <person name="Liu Q."/>
            <person name="Xin Y.-H."/>
        </authorList>
    </citation>
    <scope>NUCLEOTIDE SEQUENCE [LARGE SCALE GENOMIC DNA]</scope>
    <source>
        <strain evidence="7 8">KACC 18899</strain>
    </source>
</reference>
<evidence type="ECO:0000256" key="1">
    <source>
        <dbReference type="ARBA" id="ARBA00023015"/>
    </source>
</evidence>
<comment type="caution">
    <text evidence="7">The sequence shown here is derived from an EMBL/GenBank/DDBJ whole genome shotgun (WGS) entry which is preliminary data.</text>
</comment>
<dbReference type="Gene3D" id="1.10.10.10">
    <property type="entry name" value="Winged helix-like DNA-binding domain superfamily/Winged helix DNA-binding domain"/>
    <property type="match status" value="1"/>
</dbReference>
<evidence type="ECO:0000259" key="5">
    <source>
        <dbReference type="PROSITE" id="PS50043"/>
    </source>
</evidence>
<evidence type="ECO:0000256" key="3">
    <source>
        <dbReference type="ARBA" id="ARBA00023163"/>
    </source>
</evidence>
<evidence type="ECO:0000256" key="2">
    <source>
        <dbReference type="ARBA" id="ARBA00023125"/>
    </source>
</evidence>
<dbReference type="SUPFAM" id="SSF46894">
    <property type="entry name" value="C-terminal effector domain of the bipartite response regulators"/>
    <property type="match status" value="1"/>
</dbReference>
<dbReference type="InterPro" id="IPR000792">
    <property type="entry name" value="Tscrpt_reg_LuxR_C"/>
</dbReference>
<feature type="domain" description="Response regulatory" evidence="6">
    <location>
        <begin position="17"/>
        <end position="130"/>
    </location>
</feature>
<dbReference type="PROSITE" id="PS50043">
    <property type="entry name" value="HTH_LUXR_2"/>
    <property type="match status" value="1"/>
</dbReference>
<dbReference type="SUPFAM" id="SSF52172">
    <property type="entry name" value="CheY-like"/>
    <property type="match status" value="1"/>
</dbReference>
<gene>
    <name evidence="7" type="ORF">WKW77_08340</name>
</gene>
<dbReference type="InterPro" id="IPR016032">
    <property type="entry name" value="Sig_transdc_resp-reg_C-effctor"/>
</dbReference>
<keyword evidence="1" id="KW-0805">Transcription regulation</keyword>
<dbReference type="SMART" id="SM00448">
    <property type="entry name" value="REC"/>
    <property type="match status" value="1"/>
</dbReference>
<name>A0ABU8VBY6_9BURK</name>
<dbReference type="PANTHER" id="PTHR44688">
    <property type="entry name" value="DNA-BINDING TRANSCRIPTIONAL ACTIVATOR DEVR_DOSR"/>
    <property type="match status" value="1"/>
</dbReference>
<feature type="domain" description="HTH luxR-type" evidence="5">
    <location>
        <begin position="147"/>
        <end position="211"/>
    </location>
</feature>
<keyword evidence="2" id="KW-0238">DNA-binding</keyword>
<dbReference type="Pfam" id="PF00072">
    <property type="entry name" value="Response_reg"/>
    <property type="match status" value="1"/>
</dbReference>
<proteinExistence type="predicted"/>
<evidence type="ECO:0000256" key="4">
    <source>
        <dbReference type="PROSITE-ProRule" id="PRU00169"/>
    </source>
</evidence>
<comment type="caution">
    <text evidence="4">Lacks conserved residue(s) required for the propagation of feature annotation.</text>
</comment>
<dbReference type="PROSITE" id="PS50110">
    <property type="entry name" value="RESPONSE_REGULATORY"/>
    <property type="match status" value="1"/>
</dbReference>
<organism evidence="7 8">
    <name type="scientific">Variovorax ureilyticus</name>
    <dbReference type="NCBI Taxonomy" id="1836198"/>
    <lineage>
        <taxon>Bacteria</taxon>
        <taxon>Pseudomonadati</taxon>
        <taxon>Pseudomonadota</taxon>
        <taxon>Betaproteobacteria</taxon>
        <taxon>Burkholderiales</taxon>
        <taxon>Comamonadaceae</taxon>
        <taxon>Variovorax</taxon>
    </lineage>
</organism>
<dbReference type="InterPro" id="IPR011006">
    <property type="entry name" value="CheY-like_superfamily"/>
</dbReference>
<dbReference type="PRINTS" id="PR00038">
    <property type="entry name" value="HTHLUXR"/>
</dbReference>
<keyword evidence="3" id="KW-0804">Transcription</keyword>
<sequence length="211" mass="23089">MPGLEQRGCARVAPLVHLVEAEGAFQLFLELRRMLEDDGYPVVTFSSVEALLDRPPDAASGCIVLGVETLGPEGLDLQALVASKSDLPVILVTSSTTARDVVRAMKQGAADFFCKPFDERAILTAVDKAVSGHRLKAQSRKLREGFEHRRASLTAREREVYELLALGASNQVMCESLGLAERTLKHHRSRVMEKLGVRSIVQLVRAIEGRG</sequence>
<dbReference type="CDD" id="cd06170">
    <property type="entry name" value="LuxR_C_like"/>
    <property type="match status" value="1"/>
</dbReference>
<dbReference type="InterPro" id="IPR001789">
    <property type="entry name" value="Sig_transdc_resp-reg_receiver"/>
</dbReference>
<dbReference type="RefSeq" id="WP_340356389.1">
    <property type="nucleotide sequence ID" value="NZ_JBBKZU010000003.1"/>
</dbReference>
<dbReference type="Proteomes" id="UP001365846">
    <property type="component" value="Unassembled WGS sequence"/>
</dbReference>
<dbReference type="InterPro" id="IPR036388">
    <property type="entry name" value="WH-like_DNA-bd_sf"/>
</dbReference>
<dbReference type="Gene3D" id="3.40.50.2300">
    <property type="match status" value="1"/>
</dbReference>
<protein>
    <submittedName>
        <fullName evidence="7">LuxR C-terminal-related transcriptional regulator</fullName>
    </submittedName>
</protein>
<dbReference type="Pfam" id="PF00196">
    <property type="entry name" value="GerE"/>
    <property type="match status" value="1"/>
</dbReference>
<evidence type="ECO:0000313" key="7">
    <source>
        <dbReference type="EMBL" id="MEJ8811075.1"/>
    </source>
</evidence>
<dbReference type="EMBL" id="JBBKZU010000003">
    <property type="protein sequence ID" value="MEJ8811075.1"/>
    <property type="molecule type" value="Genomic_DNA"/>
</dbReference>
<evidence type="ECO:0000313" key="8">
    <source>
        <dbReference type="Proteomes" id="UP001365846"/>
    </source>
</evidence>